<organism evidence="3 4">
    <name type="scientific">Blastococcus saxobsidens</name>
    <dbReference type="NCBI Taxonomy" id="138336"/>
    <lineage>
        <taxon>Bacteria</taxon>
        <taxon>Bacillati</taxon>
        <taxon>Actinomycetota</taxon>
        <taxon>Actinomycetes</taxon>
        <taxon>Geodermatophilales</taxon>
        <taxon>Geodermatophilaceae</taxon>
        <taxon>Blastococcus</taxon>
    </lineage>
</organism>
<evidence type="ECO:0000256" key="1">
    <source>
        <dbReference type="SAM" id="MobiDB-lite"/>
    </source>
</evidence>
<comment type="caution">
    <text evidence="3">The sequence shown here is derived from an EMBL/GenBank/DDBJ whole genome shotgun (WGS) entry which is preliminary data.</text>
</comment>
<gene>
    <name evidence="3" type="ORF">GCU60_14020</name>
</gene>
<evidence type="ECO:0000313" key="4">
    <source>
        <dbReference type="Proteomes" id="UP000479241"/>
    </source>
</evidence>
<evidence type="ECO:0000256" key="2">
    <source>
        <dbReference type="SAM" id="Phobius"/>
    </source>
</evidence>
<keyword evidence="2" id="KW-0472">Membrane</keyword>
<dbReference type="Proteomes" id="UP000479241">
    <property type="component" value="Unassembled WGS sequence"/>
</dbReference>
<feature type="transmembrane region" description="Helical" evidence="2">
    <location>
        <begin position="185"/>
        <end position="203"/>
    </location>
</feature>
<sequence length="241" mass="23704">MSRTSSAAAEPTGMANHPSGGVDTAGPVPAHGQGPGLTTAAALGLAVVIGVAWGAATSGLQTVLSGPFSGLANAVGPWVVTAFAVGALCRRPGVAAAAGVLVCFGEVGGYYAVSALRDFGVNPSMVAFWAITGVVGGPLFGLAGWFWRHARSIRWTGASAALMGGVFLTEGAVGYGYYLHHAGNAVLFCVIGALLVAALAARAPAARSAGAPGRALGAAMTWLLVVLPLGAAGQVVLRAVA</sequence>
<dbReference type="RefSeq" id="WP_163206246.1">
    <property type="nucleotide sequence ID" value="NZ_JAAGWG010000022.1"/>
</dbReference>
<feature type="transmembrane region" description="Helical" evidence="2">
    <location>
        <begin position="68"/>
        <end position="87"/>
    </location>
</feature>
<reference evidence="3 4" key="1">
    <citation type="submission" date="2019-12" db="EMBL/GenBank/DDBJ databases">
        <title>the WGS of Blastococcus saxobsidens 67B17.</title>
        <authorList>
            <person name="Jiang Z."/>
        </authorList>
    </citation>
    <scope>NUCLEOTIDE SEQUENCE [LARGE SCALE GENOMIC DNA]</scope>
    <source>
        <strain evidence="3 4">67B17</strain>
    </source>
</reference>
<dbReference type="InterPro" id="IPR045393">
    <property type="entry name" value="DUF6518"/>
</dbReference>
<feature type="transmembrane region" description="Helical" evidence="2">
    <location>
        <begin position="215"/>
        <end position="237"/>
    </location>
</feature>
<feature type="transmembrane region" description="Helical" evidence="2">
    <location>
        <begin position="94"/>
        <end position="113"/>
    </location>
</feature>
<dbReference type="AlphaFoldDB" id="A0A6L9W4F5"/>
<proteinExistence type="predicted"/>
<keyword evidence="2" id="KW-0812">Transmembrane</keyword>
<feature type="transmembrane region" description="Helical" evidence="2">
    <location>
        <begin position="125"/>
        <end position="147"/>
    </location>
</feature>
<keyword evidence="2" id="KW-1133">Transmembrane helix</keyword>
<evidence type="ECO:0000313" key="3">
    <source>
        <dbReference type="EMBL" id="NEK86858.1"/>
    </source>
</evidence>
<protein>
    <submittedName>
        <fullName evidence="3">Uncharacterized protein</fullName>
    </submittedName>
</protein>
<feature type="transmembrane region" description="Helical" evidence="2">
    <location>
        <begin position="37"/>
        <end position="56"/>
    </location>
</feature>
<feature type="transmembrane region" description="Helical" evidence="2">
    <location>
        <begin position="159"/>
        <end position="179"/>
    </location>
</feature>
<accession>A0A6L9W4F5</accession>
<name>A0A6L9W4F5_9ACTN</name>
<dbReference type="Pfam" id="PF20128">
    <property type="entry name" value="DUF6518"/>
    <property type="match status" value="1"/>
</dbReference>
<feature type="region of interest" description="Disordered" evidence="1">
    <location>
        <begin position="1"/>
        <end position="31"/>
    </location>
</feature>
<dbReference type="EMBL" id="JAAGWG010000022">
    <property type="protein sequence ID" value="NEK86858.1"/>
    <property type="molecule type" value="Genomic_DNA"/>
</dbReference>